<sequence>MNQMSDSAVSTADQSPASEEPIRTCIATKTRKPQSQLLRIVLDPSDRSTLVADPRRRAAGRGAWITPTLDALELALKRHAFQRALKVSTPVDAGHVRKYLEAITAPRPDR</sequence>
<feature type="region of interest" description="Disordered" evidence="1">
    <location>
        <begin position="1"/>
        <end position="23"/>
    </location>
</feature>
<dbReference type="Pfam" id="PF04296">
    <property type="entry name" value="YlxR"/>
    <property type="match status" value="1"/>
</dbReference>
<name>W5Y1C0_9CORY</name>
<accession>W5Y1C0</accession>
<dbReference type="InterPro" id="IPR037465">
    <property type="entry name" value="YlxR"/>
</dbReference>
<evidence type="ECO:0000313" key="3">
    <source>
        <dbReference type="EMBL" id="AHI23036.1"/>
    </source>
</evidence>
<reference evidence="3 4" key="1">
    <citation type="submission" date="2013-02" db="EMBL/GenBank/DDBJ databases">
        <title>The complete genome sequence of Corynebacterium vitaeruminis DSM 20294.</title>
        <authorList>
            <person name="Ruckert C."/>
            <person name="Albersmeier A."/>
            <person name="Kalinowski J."/>
        </authorList>
    </citation>
    <scope>NUCLEOTIDE SEQUENCE [LARGE SCALE GENOMIC DNA]</scope>
    <source>
        <strain evidence="4">ATCC 10234</strain>
    </source>
</reference>
<proteinExistence type="predicted"/>
<dbReference type="Gene3D" id="3.30.1230.10">
    <property type="entry name" value="YlxR-like"/>
    <property type="match status" value="1"/>
</dbReference>
<organism evidence="3 4">
    <name type="scientific">Corynebacterium vitaeruminis DSM 20294</name>
    <dbReference type="NCBI Taxonomy" id="1224164"/>
    <lineage>
        <taxon>Bacteria</taxon>
        <taxon>Bacillati</taxon>
        <taxon>Actinomycetota</taxon>
        <taxon>Actinomycetes</taxon>
        <taxon>Mycobacteriales</taxon>
        <taxon>Corynebacteriaceae</taxon>
        <taxon>Corynebacterium</taxon>
    </lineage>
</organism>
<dbReference type="RefSeq" id="WP_081751537.1">
    <property type="nucleotide sequence ID" value="NZ_CP004353.1"/>
</dbReference>
<feature type="domain" description="YlxR" evidence="2">
    <location>
        <begin position="23"/>
        <end position="100"/>
    </location>
</feature>
<evidence type="ECO:0000256" key="1">
    <source>
        <dbReference type="SAM" id="MobiDB-lite"/>
    </source>
</evidence>
<dbReference type="KEGG" id="cvt:B843_08255"/>
<gene>
    <name evidence="3" type="ORF">B843_08255</name>
</gene>
<keyword evidence="4" id="KW-1185">Reference proteome</keyword>
<evidence type="ECO:0000313" key="4">
    <source>
        <dbReference type="Proteomes" id="UP000019222"/>
    </source>
</evidence>
<dbReference type="Proteomes" id="UP000019222">
    <property type="component" value="Chromosome"/>
</dbReference>
<feature type="compositionally biased region" description="Polar residues" evidence="1">
    <location>
        <begin position="1"/>
        <end position="17"/>
    </location>
</feature>
<dbReference type="HOGENOM" id="CLU_147970_0_1_11"/>
<dbReference type="AlphaFoldDB" id="W5Y1C0"/>
<dbReference type="PATRIC" id="fig|1224164.3.peg.1664"/>
<dbReference type="eggNOG" id="COG2740">
    <property type="taxonomic scope" value="Bacteria"/>
</dbReference>
<dbReference type="PANTHER" id="PTHR34215">
    <property type="entry name" value="BLL0784 PROTEIN"/>
    <property type="match status" value="1"/>
</dbReference>
<dbReference type="PANTHER" id="PTHR34215:SF1">
    <property type="entry name" value="YLXR DOMAIN-CONTAINING PROTEIN"/>
    <property type="match status" value="1"/>
</dbReference>
<protein>
    <recommendedName>
        <fullName evidence="2">YlxR domain-containing protein</fullName>
    </recommendedName>
</protein>
<dbReference type="STRING" id="1224164.B843_08255"/>
<dbReference type="InterPro" id="IPR007393">
    <property type="entry name" value="YlxR_dom"/>
</dbReference>
<dbReference type="SUPFAM" id="SSF64376">
    <property type="entry name" value="YlxR-like"/>
    <property type="match status" value="1"/>
</dbReference>
<evidence type="ECO:0000259" key="2">
    <source>
        <dbReference type="Pfam" id="PF04296"/>
    </source>
</evidence>
<dbReference type="InterPro" id="IPR035931">
    <property type="entry name" value="YlxR-like_sf"/>
</dbReference>
<dbReference type="EMBL" id="CP004353">
    <property type="protein sequence ID" value="AHI23036.1"/>
    <property type="molecule type" value="Genomic_DNA"/>
</dbReference>